<dbReference type="EMBL" id="KZ679259">
    <property type="protein sequence ID" value="PTB43441.1"/>
    <property type="molecule type" value="Genomic_DNA"/>
</dbReference>
<evidence type="ECO:0000313" key="2">
    <source>
        <dbReference type="EMBL" id="PTB43441.1"/>
    </source>
</evidence>
<dbReference type="Proteomes" id="UP000240493">
    <property type="component" value="Unassembled WGS sequence"/>
</dbReference>
<keyword evidence="3" id="KW-1185">Reference proteome</keyword>
<protein>
    <submittedName>
        <fullName evidence="2">Uncharacterized protein</fullName>
    </submittedName>
</protein>
<organism evidence="2 3">
    <name type="scientific">Trichoderma asperellum (strain ATCC 204424 / CBS 433.97 / NBRC 101777)</name>
    <dbReference type="NCBI Taxonomy" id="1042311"/>
    <lineage>
        <taxon>Eukaryota</taxon>
        <taxon>Fungi</taxon>
        <taxon>Dikarya</taxon>
        <taxon>Ascomycota</taxon>
        <taxon>Pezizomycotina</taxon>
        <taxon>Sordariomycetes</taxon>
        <taxon>Hypocreomycetidae</taxon>
        <taxon>Hypocreales</taxon>
        <taxon>Hypocreaceae</taxon>
        <taxon>Trichoderma</taxon>
    </lineage>
</organism>
<dbReference type="AlphaFoldDB" id="A0A2T3ZF57"/>
<accession>A0A2T3ZF57</accession>
<sequence length="145" mass="16085">MACGDHSPGCSQAQKAAKRQARTTNSGRRGQSEIVCTMAKLARWPPLPCLPDCISRADAKRCQAAHSHIRIRQGTAHHASFERAWQDPSKVHHSIARSLRSMQRGMAWHGMYLLSAMAGCSWCLQQIRVHHAFVLQAALASTLLY</sequence>
<evidence type="ECO:0000256" key="1">
    <source>
        <dbReference type="SAM" id="MobiDB-lite"/>
    </source>
</evidence>
<proteinExistence type="predicted"/>
<feature type="region of interest" description="Disordered" evidence="1">
    <location>
        <begin position="1"/>
        <end position="29"/>
    </location>
</feature>
<gene>
    <name evidence="2" type="ORF">M441DRAFT_372555</name>
</gene>
<name>A0A2T3ZF57_TRIA4</name>
<evidence type="ECO:0000313" key="3">
    <source>
        <dbReference type="Proteomes" id="UP000240493"/>
    </source>
</evidence>
<reference evidence="2 3" key="1">
    <citation type="submission" date="2016-07" db="EMBL/GenBank/DDBJ databases">
        <title>Multiple horizontal gene transfer events from other fungi enriched the ability of initially mycotrophic Trichoderma (Ascomycota) to feed on dead plant biomass.</title>
        <authorList>
            <consortium name="DOE Joint Genome Institute"/>
            <person name="Aerts A."/>
            <person name="Atanasova L."/>
            <person name="Chenthamara K."/>
            <person name="Zhang J."/>
            <person name="Grujic M."/>
            <person name="Henrissat B."/>
            <person name="Kuo A."/>
            <person name="Salamov A."/>
            <person name="Lipzen A."/>
            <person name="Labutti K."/>
            <person name="Barry K."/>
            <person name="Miao Y."/>
            <person name="Rahimi M.J."/>
            <person name="Shen Q."/>
            <person name="Grigoriev I.V."/>
            <person name="Kubicek C.P."/>
            <person name="Druzhinina I.S."/>
        </authorList>
    </citation>
    <scope>NUCLEOTIDE SEQUENCE [LARGE SCALE GENOMIC DNA]</scope>
    <source>
        <strain evidence="2 3">CBS 433.97</strain>
    </source>
</reference>